<feature type="transmembrane region" description="Helical" evidence="9">
    <location>
        <begin position="79"/>
        <end position="98"/>
    </location>
</feature>
<dbReference type="Proteomes" id="UP000440096">
    <property type="component" value="Unassembled WGS sequence"/>
</dbReference>
<reference evidence="10 11" key="1">
    <citation type="submission" date="2019-11" db="EMBL/GenBank/DDBJ databases">
        <title>Draft genome of Amycolatopsis RM579.</title>
        <authorList>
            <person name="Duangmal K."/>
            <person name="Mingma R."/>
        </authorList>
    </citation>
    <scope>NUCLEOTIDE SEQUENCE [LARGE SCALE GENOMIC DNA]</scope>
    <source>
        <strain evidence="10 11">RM579</strain>
    </source>
</reference>
<keyword evidence="7 9" id="KW-0472">Membrane</keyword>
<feature type="transmembrane region" description="Helical" evidence="9">
    <location>
        <begin position="154"/>
        <end position="176"/>
    </location>
</feature>
<feature type="transmembrane region" description="Helical" evidence="9">
    <location>
        <begin position="39"/>
        <end position="59"/>
    </location>
</feature>
<organism evidence="10 11">
    <name type="scientific">Amycolatopsis pithecellobii</name>
    <dbReference type="NCBI Taxonomy" id="664692"/>
    <lineage>
        <taxon>Bacteria</taxon>
        <taxon>Bacillati</taxon>
        <taxon>Actinomycetota</taxon>
        <taxon>Actinomycetes</taxon>
        <taxon>Pseudonocardiales</taxon>
        <taxon>Pseudonocardiaceae</taxon>
        <taxon>Amycolatopsis</taxon>
    </lineage>
</organism>
<evidence type="ECO:0000256" key="1">
    <source>
        <dbReference type="ARBA" id="ARBA00004651"/>
    </source>
</evidence>
<keyword evidence="3" id="KW-1003">Cell membrane</keyword>
<dbReference type="CDD" id="cd06579">
    <property type="entry name" value="TM_PBP1_transp_AraH_like"/>
    <property type="match status" value="1"/>
</dbReference>
<keyword evidence="11" id="KW-1185">Reference proteome</keyword>
<feature type="region of interest" description="Disordered" evidence="8">
    <location>
        <begin position="1"/>
        <end position="28"/>
    </location>
</feature>
<accession>A0A6N7YSN0</accession>
<evidence type="ECO:0000256" key="8">
    <source>
        <dbReference type="SAM" id="MobiDB-lite"/>
    </source>
</evidence>
<dbReference type="GO" id="GO:0022857">
    <property type="term" value="F:transmembrane transporter activity"/>
    <property type="evidence" value="ECO:0007669"/>
    <property type="project" value="InterPro"/>
</dbReference>
<keyword evidence="5 9" id="KW-0812">Transmembrane</keyword>
<comment type="subcellular location">
    <subcellularLocation>
        <location evidence="1">Cell membrane</location>
        <topology evidence="1">Multi-pass membrane protein</topology>
    </subcellularLocation>
</comment>
<evidence type="ECO:0000256" key="7">
    <source>
        <dbReference type="ARBA" id="ARBA00023136"/>
    </source>
</evidence>
<evidence type="ECO:0000256" key="3">
    <source>
        <dbReference type="ARBA" id="ARBA00022475"/>
    </source>
</evidence>
<evidence type="ECO:0000256" key="4">
    <source>
        <dbReference type="ARBA" id="ARBA00022519"/>
    </source>
</evidence>
<proteinExistence type="predicted"/>
<keyword evidence="6 9" id="KW-1133">Transmembrane helix</keyword>
<protein>
    <submittedName>
        <fullName evidence="10">ABC transporter permease</fullName>
    </submittedName>
</protein>
<feature type="transmembrane region" description="Helical" evidence="9">
    <location>
        <begin position="243"/>
        <end position="261"/>
    </location>
</feature>
<dbReference type="PANTHER" id="PTHR32196:SF21">
    <property type="entry name" value="ABC TRANSPORTER PERMEASE PROTEIN YPHD-RELATED"/>
    <property type="match status" value="1"/>
</dbReference>
<dbReference type="PANTHER" id="PTHR32196">
    <property type="entry name" value="ABC TRANSPORTER PERMEASE PROTEIN YPHD-RELATED-RELATED"/>
    <property type="match status" value="1"/>
</dbReference>
<evidence type="ECO:0000256" key="6">
    <source>
        <dbReference type="ARBA" id="ARBA00022989"/>
    </source>
</evidence>
<evidence type="ECO:0000256" key="5">
    <source>
        <dbReference type="ARBA" id="ARBA00022692"/>
    </source>
</evidence>
<dbReference type="GO" id="GO:0005886">
    <property type="term" value="C:plasma membrane"/>
    <property type="evidence" value="ECO:0007669"/>
    <property type="project" value="UniProtKB-SubCell"/>
</dbReference>
<dbReference type="AlphaFoldDB" id="A0A6N7YSN0"/>
<feature type="transmembrane region" description="Helical" evidence="9">
    <location>
        <begin position="324"/>
        <end position="345"/>
    </location>
</feature>
<gene>
    <name evidence="10" type="ORF">GKO32_13325</name>
</gene>
<keyword evidence="2" id="KW-0813">Transport</keyword>
<feature type="transmembrane region" description="Helical" evidence="9">
    <location>
        <begin position="105"/>
        <end position="122"/>
    </location>
</feature>
<feature type="transmembrane region" description="Helical" evidence="9">
    <location>
        <begin position="273"/>
        <end position="292"/>
    </location>
</feature>
<feature type="transmembrane region" description="Helical" evidence="9">
    <location>
        <begin position="299"/>
        <end position="318"/>
    </location>
</feature>
<dbReference type="InterPro" id="IPR001851">
    <property type="entry name" value="ABC_transp_permease"/>
</dbReference>
<evidence type="ECO:0000256" key="2">
    <source>
        <dbReference type="ARBA" id="ARBA00022448"/>
    </source>
</evidence>
<keyword evidence="4" id="KW-0997">Cell inner membrane</keyword>
<dbReference type="OrthoDB" id="3676653at2"/>
<sequence>MKDIPAASELTNPERDTVEEPAPTRFQRRSTGDGRVMRLLEQFGLPLLLVAMIVVFAVNPTTGAVFSSEANINNILGNQAVTALVALAMVVPLVAGYFDLSVSAVTGLSNIAVAAIIGPYGLPIPVGIVIGLVIGALIGFLNGFLVAKVRLNGFVVTLGTYTFLLGVIAYYTHGALITSGIPPSFGDWTSETTLGVPRPFILLVIVAAIIWYVLAHLPYGRRLASIGSNEDAARLVGINTTRVIWTSFVISGVLAAAAGALQTSRGGAGDPTIGSAYLFPALAAVFLGATAIKPGHYNVWGTIVGVYFLATSVSGLSLLGADVWVQPVFDGIALVLAVALSTLIARRRERNAAKTALPQ</sequence>
<name>A0A6N7YSN0_9PSEU</name>
<feature type="transmembrane region" description="Helical" evidence="9">
    <location>
        <begin position="196"/>
        <end position="215"/>
    </location>
</feature>
<evidence type="ECO:0000256" key="9">
    <source>
        <dbReference type="SAM" id="Phobius"/>
    </source>
</evidence>
<feature type="transmembrane region" description="Helical" evidence="9">
    <location>
        <begin position="128"/>
        <end position="147"/>
    </location>
</feature>
<evidence type="ECO:0000313" key="10">
    <source>
        <dbReference type="EMBL" id="MTD54952.1"/>
    </source>
</evidence>
<dbReference type="EMBL" id="WMBA01000016">
    <property type="protein sequence ID" value="MTD54952.1"/>
    <property type="molecule type" value="Genomic_DNA"/>
</dbReference>
<dbReference type="Pfam" id="PF02653">
    <property type="entry name" value="BPD_transp_2"/>
    <property type="match status" value="1"/>
</dbReference>
<comment type="caution">
    <text evidence="10">The sequence shown here is derived from an EMBL/GenBank/DDBJ whole genome shotgun (WGS) entry which is preliminary data.</text>
</comment>
<evidence type="ECO:0000313" key="11">
    <source>
        <dbReference type="Proteomes" id="UP000440096"/>
    </source>
</evidence>